<reference evidence="6" key="1">
    <citation type="submission" date="2020-01" db="EMBL/GenBank/DDBJ databases">
        <title>Insect and environment-associated Actinomycetes.</title>
        <authorList>
            <person name="Currrie C."/>
            <person name="Chevrette M."/>
            <person name="Carlson C."/>
            <person name="Stubbendieck R."/>
            <person name="Wendt-Pienkowski E."/>
        </authorList>
    </citation>
    <scope>NUCLEOTIDE SEQUENCE</scope>
    <source>
        <strain evidence="6">SID14436</strain>
    </source>
</reference>
<dbReference type="Gene3D" id="3.90.1150.10">
    <property type="entry name" value="Aspartate Aminotransferase, domain 1"/>
    <property type="match status" value="1"/>
</dbReference>
<evidence type="ECO:0000256" key="1">
    <source>
        <dbReference type="ARBA" id="ARBA00008954"/>
    </source>
</evidence>
<dbReference type="InterPro" id="IPR015424">
    <property type="entry name" value="PyrdxlP-dep_Trfase"/>
</dbReference>
<dbReference type="PANTHER" id="PTHR43094:SF1">
    <property type="entry name" value="AMINOTRANSFERASE CLASS-III"/>
    <property type="match status" value="1"/>
</dbReference>
<evidence type="ECO:0000256" key="2">
    <source>
        <dbReference type="ARBA" id="ARBA00022576"/>
    </source>
</evidence>
<accession>A0A6G3QTK0</accession>
<dbReference type="InterPro" id="IPR049704">
    <property type="entry name" value="Aminotrans_3_PPA_site"/>
</dbReference>
<evidence type="ECO:0000256" key="5">
    <source>
        <dbReference type="RuleBase" id="RU003560"/>
    </source>
</evidence>
<gene>
    <name evidence="6" type="ORF">G3I53_10755</name>
</gene>
<dbReference type="InterPro" id="IPR005814">
    <property type="entry name" value="Aminotrans_3"/>
</dbReference>
<dbReference type="NCBIfam" id="NF005102">
    <property type="entry name" value="PRK06541.1"/>
    <property type="match status" value="1"/>
</dbReference>
<name>A0A6G3QTK0_9ACTN</name>
<dbReference type="InterPro" id="IPR015422">
    <property type="entry name" value="PyrdxlP-dep_Trfase_small"/>
</dbReference>
<dbReference type="FunFam" id="3.40.640.10:FF:000014">
    <property type="entry name" value="Adenosylmethionine-8-amino-7-oxononanoate aminotransferase, probable"/>
    <property type="match status" value="1"/>
</dbReference>
<dbReference type="InterPro" id="IPR015421">
    <property type="entry name" value="PyrdxlP-dep_Trfase_major"/>
</dbReference>
<dbReference type="RefSeq" id="WP_164335815.1">
    <property type="nucleotide sequence ID" value="NZ_JAAGMD010000294.1"/>
</dbReference>
<keyword evidence="3 6" id="KW-0808">Transferase</keyword>
<comment type="similarity">
    <text evidence="1 5">Belongs to the class-III pyridoxal-phosphate-dependent aminotransferase family.</text>
</comment>
<dbReference type="PANTHER" id="PTHR43094">
    <property type="entry name" value="AMINOTRANSFERASE"/>
    <property type="match status" value="1"/>
</dbReference>
<dbReference type="CDD" id="cd00610">
    <property type="entry name" value="OAT_like"/>
    <property type="match status" value="1"/>
</dbReference>
<evidence type="ECO:0000256" key="4">
    <source>
        <dbReference type="ARBA" id="ARBA00022898"/>
    </source>
</evidence>
<dbReference type="SUPFAM" id="SSF53383">
    <property type="entry name" value="PLP-dependent transferases"/>
    <property type="match status" value="1"/>
</dbReference>
<proteinExistence type="inferred from homology"/>
<sequence length="457" mass="50317">MSTDSPKELSKSAYDHLWMHFTRMSSYENAPVPTIVRGEGTHIYDDQGKRYLDGLAGLFVVQAGHGRTELAETALKQAQELAFFPIWSYAHPKAVELAERLAHEAPGDLNKVFFTTGGGEAVETAWKLAKQYFKLTGKPTKYKVISRAVAYHGTPQGALSITGLPALKAPFEPLVPGAHKVPNTNLYRAPLHGDDPEAFGRWAADQIEQQILFEGPDTVAAVFLEPVQNAGGCFPPPPGYFQRVREICDQYDVLLVSDEVICAFGRLGTTFGCDKFGYVPDMITCAKGMTSGYSPIGACIISDRLAEPFYSGDNTFLHGYTFGGHPVSAAVGLANLDLFEREGLNQHVLDQEGAFRATLEKLLDLPIVGDVRGSGFFYGIELVKDKNTKESFDAEETERVLYGFLSKKLFENGLYCRADDRGDPVVQLAPPLISNQETFDEIEQILRATLTEAWTKL</sequence>
<dbReference type="Pfam" id="PF00202">
    <property type="entry name" value="Aminotran_3"/>
    <property type="match status" value="1"/>
</dbReference>
<dbReference type="GO" id="GO:0030170">
    <property type="term" value="F:pyridoxal phosphate binding"/>
    <property type="evidence" value="ECO:0007669"/>
    <property type="project" value="InterPro"/>
</dbReference>
<dbReference type="Gene3D" id="3.40.640.10">
    <property type="entry name" value="Type I PLP-dependent aspartate aminotransferase-like (Major domain)"/>
    <property type="match status" value="1"/>
</dbReference>
<dbReference type="GO" id="GO:0008483">
    <property type="term" value="F:transaminase activity"/>
    <property type="evidence" value="ECO:0007669"/>
    <property type="project" value="UniProtKB-KW"/>
</dbReference>
<keyword evidence="2 6" id="KW-0032">Aminotransferase</keyword>
<evidence type="ECO:0000256" key="3">
    <source>
        <dbReference type="ARBA" id="ARBA00022679"/>
    </source>
</evidence>
<comment type="caution">
    <text evidence="6">The sequence shown here is derived from an EMBL/GenBank/DDBJ whole genome shotgun (WGS) entry which is preliminary data.</text>
</comment>
<dbReference type="AlphaFoldDB" id="A0A6G3QTK0"/>
<keyword evidence="4 5" id="KW-0663">Pyridoxal phosphate</keyword>
<organism evidence="6">
    <name type="scientific">Streptomyces sp. SID14436</name>
    <dbReference type="NCBI Taxonomy" id="2706070"/>
    <lineage>
        <taxon>Bacteria</taxon>
        <taxon>Bacillati</taxon>
        <taxon>Actinomycetota</taxon>
        <taxon>Actinomycetes</taxon>
        <taxon>Kitasatosporales</taxon>
        <taxon>Streptomycetaceae</taxon>
        <taxon>Streptomyces</taxon>
    </lineage>
</organism>
<dbReference type="EMBL" id="JAAGMD010000294">
    <property type="protein sequence ID" value="NEA86510.1"/>
    <property type="molecule type" value="Genomic_DNA"/>
</dbReference>
<protein>
    <submittedName>
        <fullName evidence="6">Aspartate aminotransferase family protein</fullName>
    </submittedName>
</protein>
<dbReference type="PROSITE" id="PS00600">
    <property type="entry name" value="AA_TRANSFER_CLASS_3"/>
    <property type="match status" value="1"/>
</dbReference>
<evidence type="ECO:0000313" key="6">
    <source>
        <dbReference type="EMBL" id="NEA86510.1"/>
    </source>
</evidence>